<feature type="non-terminal residue" evidence="1">
    <location>
        <position position="83"/>
    </location>
</feature>
<proteinExistence type="predicted"/>
<reference evidence="1 2" key="1">
    <citation type="submission" date="2023-05" db="EMBL/GenBank/DDBJ databases">
        <title>B98-5 Cell Line De Novo Hybrid Assembly: An Optical Mapping Approach.</title>
        <authorList>
            <person name="Kananen K."/>
            <person name="Auerbach J.A."/>
            <person name="Kautto E."/>
            <person name="Blachly J.S."/>
        </authorList>
    </citation>
    <scope>NUCLEOTIDE SEQUENCE [LARGE SCALE GENOMIC DNA]</scope>
    <source>
        <strain evidence="1">B95-8</strain>
        <tissue evidence="1">Cell line</tissue>
    </source>
</reference>
<dbReference type="Proteomes" id="UP001266305">
    <property type="component" value="Unassembled WGS sequence"/>
</dbReference>
<keyword evidence="2" id="KW-1185">Reference proteome</keyword>
<dbReference type="EMBL" id="JASSZA010000009">
    <property type="protein sequence ID" value="KAK2101411.1"/>
    <property type="molecule type" value="Genomic_DNA"/>
</dbReference>
<protein>
    <submittedName>
        <fullName evidence="1">mRNA-decapping enzyme 1B</fullName>
    </submittedName>
</protein>
<sequence>VISPQRIPATAAPSLLMSPMVFTQSTSVPPKERESGLLPVGGQELPAAATSLLLPMQSPEPSVITSSPLTKLQLQEALLYLIQ</sequence>
<organism evidence="1 2">
    <name type="scientific">Saguinus oedipus</name>
    <name type="common">Cotton-top tamarin</name>
    <name type="synonym">Oedipomidas oedipus</name>
    <dbReference type="NCBI Taxonomy" id="9490"/>
    <lineage>
        <taxon>Eukaryota</taxon>
        <taxon>Metazoa</taxon>
        <taxon>Chordata</taxon>
        <taxon>Craniata</taxon>
        <taxon>Vertebrata</taxon>
        <taxon>Euteleostomi</taxon>
        <taxon>Mammalia</taxon>
        <taxon>Eutheria</taxon>
        <taxon>Euarchontoglires</taxon>
        <taxon>Primates</taxon>
        <taxon>Haplorrhini</taxon>
        <taxon>Platyrrhini</taxon>
        <taxon>Cebidae</taxon>
        <taxon>Callitrichinae</taxon>
        <taxon>Saguinus</taxon>
    </lineage>
</organism>
<gene>
    <name evidence="1" type="primary">DCP1B_1</name>
    <name evidence="1" type="ORF">P7K49_019077</name>
</gene>
<comment type="caution">
    <text evidence="1">The sequence shown here is derived from an EMBL/GenBank/DDBJ whole genome shotgun (WGS) entry which is preliminary data.</text>
</comment>
<name>A0ABQ9UWB9_SAGOE</name>
<evidence type="ECO:0000313" key="2">
    <source>
        <dbReference type="Proteomes" id="UP001266305"/>
    </source>
</evidence>
<evidence type="ECO:0000313" key="1">
    <source>
        <dbReference type="EMBL" id="KAK2101411.1"/>
    </source>
</evidence>
<feature type="non-terminal residue" evidence="1">
    <location>
        <position position="1"/>
    </location>
</feature>
<accession>A0ABQ9UWB9</accession>